<evidence type="ECO:0000313" key="2">
    <source>
        <dbReference type="Proteomes" id="UP000694580"/>
    </source>
</evidence>
<reference evidence="1" key="2">
    <citation type="submission" date="2025-08" db="UniProtKB">
        <authorList>
            <consortium name="Ensembl"/>
        </authorList>
    </citation>
    <scope>IDENTIFICATION</scope>
</reference>
<sequence>MRPVGLPWASCVWKTSLGRRSAGGGGSPLAAAAAAASSFSTRLEVSLDLLFFLRSPRGMCPLRVSGATARRLPRRSPAVTNASRTWRK</sequence>
<proteinExistence type="predicted"/>
<accession>A0AAY4B7A9</accession>
<reference evidence="1 2" key="1">
    <citation type="submission" date="2020-06" db="EMBL/GenBank/DDBJ databases">
        <authorList>
            <consortium name="Wellcome Sanger Institute Data Sharing"/>
        </authorList>
    </citation>
    <scope>NUCLEOTIDE SEQUENCE [LARGE SCALE GENOMIC DNA]</scope>
</reference>
<dbReference type="Proteomes" id="UP000694580">
    <property type="component" value="Chromosome 4"/>
</dbReference>
<dbReference type="Ensembl" id="ENSDCDT00010017894.1">
    <property type="protein sequence ID" value="ENSDCDP00010016869.1"/>
    <property type="gene ID" value="ENSDCDG00010007749.1"/>
</dbReference>
<dbReference type="AlphaFoldDB" id="A0AAY4B7A9"/>
<keyword evidence="2" id="KW-1185">Reference proteome</keyword>
<organism evidence="1 2">
    <name type="scientific">Denticeps clupeoides</name>
    <name type="common">denticle herring</name>
    <dbReference type="NCBI Taxonomy" id="299321"/>
    <lineage>
        <taxon>Eukaryota</taxon>
        <taxon>Metazoa</taxon>
        <taxon>Chordata</taxon>
        <taxon>Craniata</taxon>
        <taxon>Vertebrata</taxon>
        <taxon>Euteleostomi</taxon>
        <taxon>Actinopterygii</taxon>
        <taxon>Neopterygii</taxon>
        <taxon>Teleostei</taxon>
        <taxon>Clupei</taxon>
        <taxon>Clupeiformes</taxon>
        <taxon>Denticipitoidei</taxon>
        <taxon>Denticipitidae</taxon>
        <taxon>Denticeps</taxon>
    </lineage>
</organism>
<evidence type="ECO:0008006" key="3">
    <source>
        <dbReference type="Google" id="ProtNLM"/>
    </source>
</evidence>
<protein>
    <recommendedName>
        <fullName evidence="3">Secreted protein</fullName>
    </recommendedName>
</protein>
<evidence type="ECO:0000313" key="1">
    <source>
        <dbReference type="Ensembl" id="ENSDCDP00010016869.1"/>
    </source>
</evidence>
<name>A0AAY4B7A9_9TELE</name>
<reference evidence="1" key="3">
    <citation type="submission" date="2025-09" db="UniProtKB">
        <authorList>
            <consortium name="Ensembl"/>
        </authorList>
    </citation>
    <scope>IDENTIFICATION</scope>
</reference>